<keyword evidence="7" id="KW-0472">Membrane</keyword>
<dbReference type="Pfam" id="PF00498">
    <property type="entry name" value="FHA"/>
    <property type="match status" value="1"/>
</dbReference>
<feature type="coiled-coil region" evidence="5">
    <location>
        <begin position="283"/>
        <end position="310"/>
    </location>
</feature>
<dbReference type="Gene3D" id="2.60.200.20">
    <property type="match status" value="1"/>
</dbReference>
<dbReference type="InterPro" id="IPR002543">
    <property type="entry name" value="FtsK_dom"/>
</dbReference>
<gene>
    <name evidence="10" type="ORF">SAMN04489867_2804</name>
</gene>
<accession>A0A1H0TGA3</accession>
<protein>
    <submittedName>
        <fullName evidence="10">DNA segregation ATPase FtsK/SpoIIIE, S-DNA-T family</fullName>
    </submittedName>
</protein>
<feature type="transmembrane region" description="Helical" evidence="7">
    <location>
        <begin position="260"/>
        <end position="276"/>
    </location>
</feature>
<evidence type="ECO:0000256" key="1">
    <source>
        <dbReference type="ARBA" id="ARBA00022553"/>
    </source>
</evidence>
<dbReference type="SUPFAM" id="SSF52540">
    <property type="entry name" value="P-loop containing nucleoside triphosphate hydrolases"/>
    <property type="match status" value="2"/>
</dbReference>
<evidence type="ECO:0000259" key="8">
    <source>
        <dbReference type="PROSITE" id="PS50006"/>
    </source>
</evidence>
<dbReference type="SMART" id="SM00240">
    <property type="entry name" value="FHA"/>
    <property type="match status" value="1"/>
</dbReference>
<dbReference type="InterPro" id="IPR000253">
    <property type="entry name" value="FHA_dom"/>
</dbReference>
<dbReference type="RefSeq" id="WP_172829410.1">
    <property type="nucleotide sequence ID" value="NZ_LT629711.1"/>
</dbReference>
<evidence type="ECO:0000313" key="10">
    <source>
        <dbReference type="EMBL" id="SDP53092.1"/>
    </source>
</evidence>
<keyword evidence="7" id="KW-0812">Transmembrane</keyword>
<keyword evidence="3 4" id="KW-0067">ATP-binding</keyword>
<dbReference type="PANTHER" id="PTHR22683">
    <property type="entry name" value="SPORULATION PROTEIN RELATED"/>
    <property type="match status" value="1"/>
</dbReference>
<keyword evidence="1" id="KW-0597">Phosphoprotein</keyword>
<dbReference type="SMART" id="SM00382">
    <property type="entry name" value="AAA"/>
    <property type="match status" value="2"/>
</dbReference>
<feature type="binding site" evidence="4">
    <location>
        <begin position="697"/>
        <end position="704"/>
    </location>
    <ligand>
        <name>ATP</name>
        <dbReference type="ChEBI" id="CHEBI:30616"/>
    </ligand>
</feature>
<evidence type="ECO:0000256" key="6">
    <source>
        <dbReference type="SAM" id="MobiDB-lite"/>
    </source>
</evidence>
<dbReference type="CDD" id="cd01127">
    <property type="entry name" value="TrwB_TraG_TraD_VirD4"/>
    <property type="match status" value="1"/>
</dbReference>
<organism evidence="10 11">
    <name type="scientific">Pedococcus dokdonensis</name>
    <dbReference type="NCBI Taxonomy" id="443156"/>
    <lineage>
        <taxon>Bacteria</taxon>
        <taxon>Bacillati</taxon>
        <taxon>Actinomycetota</taxon>
        <taxon>Actinomycetes</taxon>
        <taxon>Micrococcales</taxon>
        <taxon>Intrasporangiaceae</taxon>
        <taxon>Pedococcus</taxon>
    </lineage>
</organism>
<dbReference type="PROSITE" id="PS50901">
    <property type="entry name" value="FTSK"/>
    <property type="match status" value="2"/>
</dbReference>
<keyword evidence="11" id="KW-1185">Reference proteome</keyword>
<dbReference type="PANTHER" id="PTHR22683:SF1">
    <property type="entry name" value="TYPE VII SECRETION SYSTEM PROTEIN ESSC"/>
    <property type="match status" value="1"/>
</dbReference>
<dbReference type="STRING" id="443156.SAMN04489867_2804"/>
<feature type="domain" description="FHA" evidence="8">
    <location>
        <begin position="120"/>
        <end position="168"/>
    </location>
</feature>
<evidence type="ECO:0000256" key="2">
    <source>
        <dbReference type="ARBA" id="ARBA00022741"/>
    </source>
</evidence>
<evidence type="ECO:0000259" key="9">
    <source>
        <dbReference type="PROSITE" id="PS50901"/>
    </source>
</evidence>
<dbReference type="InterPro" id="IPR008984">
    <property type="entry name" value="SMAD_FHA_dom_sf"/>
</dbReference>
<proteinExistence type="predicted"/>
<dbReference type="Gene3D" id="3.40.50.300">
    <property type="entry name" value="P-loop containing nucleotide triphosphate hydrolases"/>
    <property type="match status" value="4"/>
</dbReference>
<evidence type="ECO:0000256" key="5">
    <source>
        <dbReference type="SAM" id="Coils"/>
    </source>
</evidence>
<feature type="region of interest" description="Disordered" evidence="6">
    <location>
        <begin position="488"/>
        <end position="508"/>
    </location>
</feature>
<evidence type="ECO:0000256" key="7">
    <source>
        <dbReference type="SAM" id="Phobius"/>
    </source>
</evidence>
<feature type="domain" description="FtsK" evidence="9">
    <location>
        <begin position="1008"/>
        <end position="1198"/>
    </location>
</feature>
<dbReference type="SUPFAM" id="SSF49879">
    <property type="entry name" value="SMAD/FHA domain"/>
    <property type="match status" value="1"/>
</dbReference>
<keyword evidence="2 4" id="KW-0547">Nucleotide-binding</keyword>
<reference evidence="11" key="1">
    <citation type="submission" date="2016-10" db="EMBL/GenBank/DDBJ databases">
        <authorList>
            <person name="Varghese N."/>
            <person name="Submissions S."/>
        </authorList>
    </citation>
    <scope>NUCLEOTIDE SEQUENCE [LARGE SCALE GENOMIC DNA]</scope>
    <source>
        <strain evidence="11">DSM 22329</strain>
    </source>
</reference>
<dbReference type="InterPro" id="IPR050206">
    <property type="entry name" value="FtsK/SpoIIIE/SftA"/>
</dbReference>
<dbReference type="GO" id="GO:0003677">
    <property type="term" value="F:DNA binding"/>
    <property type="evidence" value="ECO:0007669"/>
    <property type="project" value="InterPro"/>
</dbReference>
<dbReference type="Proteomes" id="UP000199077">
    <property type="component" value="Chromosome I"/>
</dbReference>
<keyword evidence="7" id="KW-1133">Transmembrane helix</keyword>
<dbReference type="CDD" id="cd00060">
    <property type="entry name" value="FHA"/>
    <property type="match status" value="1"/>
</dbReference>
<dbReference type="InterPro" id="IPR027417">
    <property type="entry name" value="P-loop_NTPase"/>
</dbReference>
<dbReference type="PROSITE" id="PS50006">
    <property type="entry name" value="FHA_DOMAIN"/>
    <property type="match status" value="1"/>
</dbReference>
<feature type="domain" description="FtsK" evidence="9">
    <location>
        <begin position="679"/>
        <end position="867"/>
    </location>
</feature>
<dbReference type="EMBL" id="LT629711">
    <property type="protein sequence ID" value="SDP53092.1"/>
    <property type="molecule type" value="Genomic_DNA"/>
</dbReference>
<feature type="transmembrane region" description="Helical" evidence="7">
    <location>
        <begin position="237"/>
        <end position="254"/>
    </location>
</feature>
<dbReference type="GO" id="GO:0005524">
    <property type="term" value="F:ATP binding"/>
    <property type="evidence" value="ECO:0007669"/>
    <property type="project" value="UniProtKB-UniRule"/>
</dbReference>
<evidence type="ECO:0000256" key="3">
    <source>
        <dbReference type="ARBA" id="ARBA00022840"/>
    </source>
</evidence>
<dbReference type="Pfam" id="PF01580">
    <property type="entry name" value="FtsK_SpoIIIE"/>
    <property type="match status" value="2"/>
</dbReference>
<keyword evidence="5" id="KW-0175">Coiled coil</keyword>
<feature type="binding site" evidence="4">
    <location>
        <begin position="1025"/>
        <end position="1032"/>
    </location>
    <ligand>
        <name>ATP</name>
        <dbReference type="ChEBI" id="CHEBI:30616"/>
    </ligand>
</feature>
<sequence length="1506" mass="160020">MKLKFTLRSSGDVDTDLVATVDGTTTVGQLAEYLVLADPARGITPAQPGLGDFTLSHVAEGYRAVDPRATIAESGLRSGAHVAVTRRTEGYADRGQPVATAVVVAGPDTGREVPLAAGTAYLGRGRGCEIQLSDAQVSRRHARLLVTDILEVIDLGSSNGIQVQGQQVDRAVLKSGDRFKIGETEVEVRVAGGGTGLAPARGTSLPFSRSPRIAPLYVGQEFPMPALPERPKPERPPWISAMIPAVMGLALFAIQKNPLFLLFLLLTPAMLFGHYFESRRNAKKDYEQALAEFREDLEIMVEQLRDEQVREVEGRQAEHPASSEAVEAVGSASTLLWTRRPGDPGFCEFRLGLGELPSRNTLKLPELGRSRAEAWLEASQAVEGMGTVQPVPVVAEPLRSGAIGISGPRQRALEAARAVVVQAVALHSPADLVVAAVGSPATARDWDWLKWVPHTASPHSPIDARHLANTGPASLTLVTELEELIASGEPSAEPADDSTGPVQGAFKAPRLPAGRPVVLVVVEDDAPIERSRLVQLAERGWRYGIVVLWVSPTTATLPAACRTFVEQGPQQGDAVVGYVGEAVVRMPVDADHVEAPSVEQLSRQMAPLVDSGVPVEDESDLPRSVSFVNLVGSELAEAPGPVIERWGENRSILTGPYAAGPVARPKPGNLRAVIGQSAAGTFSIDLRADGPHALVGGTTGAGKSELLQAWILGMAVAHSPQRLTFLLVDYKGGSAFRDCVNLPHTVGLVTDLSPHLVRRALASLSAELKHREHILAQHKAKDLVELERRGEVAAPPSLVIVVDEFAALVQEVPEFVDGVVNVAQRGRSLGLHLILATQRPAGVIKDNLRANTNLRMALRMADEADSDDVLGSQVAAYFDPALPGRAVSKSGPGRLTPFQTGYAGGWSTGEAPPTSLDVETLGFGVGTPWELPVVEESHEVVQEDLGPTDIQRVVTQIGAAQQAAEIPDPRKPWLPEMAPVYELADLPTRRRDDELVIGISDDPDSQTQPPISFRPDVEGNLAVFGASGAGKSAFLRTIAVAAGFTVRGGPCHVYGLDFGNRGLAMLEPLPHVGSIIYASDHERVVRLLTMLRETIDDRALRYSAVNAATITDYRRLAGAPEEPRIIVLVDGLTSFQAAYDSHAGQRWLDLFTSLAGDGRPVGVHFVVTADQRNGLWGGLSSAIQSRVVLRMATMDDYLSLDVDADVLSLGSPPGRAIVHDREVQVAVLGGSADSTVQARAIHGFAEGVRRAGVPEAPPILSLPESLSLASLPTVDEAGRPAIGLSSTTMRPIGFELRGSQLVLGPSGSGRTTAVLTMAQAAQRARPGLRCWLFSPRRSALTRAAGLWTETAVGVDDCRALAKRLKDEMVEAGPSGATMLVVVERAQDFDGSMAEDDLVELFKAVVNSEQCVVAEADSGFFNSNYGMSGALKSSRSGVSLQPTGDEASAFSADYRGVSRDQLLEGRGFLVRRGNPELLQVALPLSTTTTGVGTARAEKAAPVGSPPH</sequence>
<evidence type="ECO:0000313" key="11">
    <source>
        <dbReference type="Proteomes" id="UP000199077"/>
    </source>
</evidence>
<dbReference type="InterPro" id="IPR003593">
    <property type="entry name" value="AAA+_ATPase"/>
</dbReference>
<evidence type="ECO:0000256" key="4">
    <source>
        <dbReference type="PROSITE-ProRule" id="PRU00289"/>
    </source>
</evidence>
<name>A0A1H0TGA3_9MICO</name>